<comment type="caution">
    <text evidence="1">The sequence shown here is derived from an EMBL/GenBank/DDBJ whole genome shotgun (WGS) entry which is preliminary data.</text>
</comment>
<proteinExistence type="predicted"/>
<name>A0A3N4ZJN6_9MICO</name>
<dbReference type="Proteomes" id="UP000280726">
    <property type="component" value="Unassembled WGS sequence"/>
</dbReference>
<sequence length="177" mass="19562">MHNVRWETLFQDLQSQYDAAAREEQDLQVVELAEAEVGTVRLSDRIRARTGSDLRVRLRSGDGLHGRVLDAAPQWFLLAEGDRRTVVPVDAVAMAWPLGRAAPEAGVAESRLRITHVLRGLARSEALVQVSSDAGRYTGWLERVGADHVDLRPQRPSVRGEELVSLTLTSLLSVSHP</sequence>
<keyword evidence="2" id="KW-1185">Reference proteome</keyword>
<evidence type="ECO:0000313" key="2">
    <source>
        <dbReference type="Proteomes" id="UP000280726"/>
    </source>
</evidence>
<reference evidence="1 2" key="1">
    <citation type="submission" date="2018-11" db="EMBL/GenBank/DDBJ databases">
        <title>Sequencing the genomes of 1000 actinobacteria strains.</title>
        <authorList>
            <person name="Klenk H.-P."/>
        </authorList>
    </citation>
    <scope>NUCLEOTIDE SEQUENCE [LARGE SCALE GENOMIC DNA]</scope>
    <source>
        <strain evidence="1 2">DSM 14418</strain>
    </source>
</reference>
<protein>
    <submittedName>
        <fullName evidence="1">Uncharacterized protein</fullName>
    </submittedName>
</protein>
<evidence type="ECO:0000313" key="1">
    <source>
        <dbReference type="EMBL" id="RPF25842.1"/>
    </source>
</evidence>
<organism evidence="1 2">
    <name type="scientific">Georgenia muralis</name>
    <dbReference type="NCBI Taxonomy" id="154117"/>
    <lineage>
        <taxon>Bacteria</taxon>
        <taxon>Bacillati</taxon>
        <taxon>Actinomycetota</taxon>
        <taxon>Actinomycetes</taxon>
        <taxon>Micrococcales</taxon>
        <taxon>Bogoriellaceae</taxon>
        <taxon>Georgenia</taxon>
    </lineage>
</organism>
<dbReference type="AlphaFoldDB" id="A0A3N4ZJN6"/>
<dbReference type="EMBL" id="RKRA01000001">
    <property type="protein sequence ID" value="RPF25842.1"/>
    <property type="molecule type" value="Genomic_DNA"/>
</dbReference>
<accession>A0A3N4ZJN6</accession>
<gene>
    <name evidence="1" type="ORF">EDD32_0255</name>
</gene>